<feature type="domain" description="Arrestin-like N-terminal" evidence="3">
    <location>
        <begin position="5"/>
        <end position="151"/>
    </location>
</feature>
<evidence type="ECO:0000259" key="4">
    <source>
        <dbReference type="Pfam" id="PF02752"/>
    </source>
</evidence>
<reference evidence="5" key="1">
    <citation type="submission" date="2014-11" db="EMBL/GenBank/DDBJ databases">
        <authorList>
            <person name="Geib S."/>
        </authorList>
    </citation>
    <scope>NUCLEOTIDE SEQUENCE</scope>
</reference>
<evidence type="ECO:0000256" key="1">
    <source>
        <dbReference type="ARBA" id="ARBA00005298"/>
    </source>
</evidence>
<feature type="domain" description="Arrestin C-terminal-like" evidence="4">
    <location>
        <begin position="185"/>
        <end position="303"/>
    </location>
</feature>
<dbReference type="Pfam" id="PF00339">
    <property type="entry name" value="Arrestin_N"/>
    <property type="match status" value="1"/>
</dbReference>
<dbReference type="InterPro" id="IPR014752">
    <property type="entry name" value="Arrestin-like_C"/>
</dbReference>
<proteinExistence type="inferred from homology"/>
<name>A0A0A1WGX8_ZEUCU</name>
<dbReference type="GO" id="GO:0015031">
    <property type="term" value="P:protein transport"/>
    <property type="evidence" value="ECO:0007669"/>
    <property type="project" value="TreeGrafter"/>
</dbReference>
<dbReference type="PANTHER" id="PTHR11188:SF167">
    <property type="entry name" value="ARRESTIN C-TERMINAL-LIKE DOMAIN-CONTAINING PROTEIN-RELATED"/>
    <property type="match status" value="1"/>
</dbReference>
<dbReference type="InterPro" id="IPR011021">
    <property type="entry name" value="Arrestin-like_N"/>
</dbReference>
<evidence type="ECO:0000256" key="2">
    <source>
        <dbReference type="ARBA" id="ARBA00022606"/>
    </source>
</evidence>
<organism evidence="5">
    <name type="scientific">Zeugodacus cucurbitae</name>
    <name type="common">Melon fruit fly</name>
    <name type="synonym">Bactrocera cucurbitae</name>
    <dbReference type="NCBI Taxonomy" id="28588"/>
    <lineage>
        <taxon>Eukaryota</taxon>
        <taxon>Metazoa</taxon>
        <taxon>Ecdysozoa</taxon>
        <taxon>Arthropoda</taxon>
        <taxon>Hexapoda</taxon>
        <taxon>Insecta</taxon>
        <taxon>Pterygota</taxon>
        <taxon>Neoptera</taxon>
        <taxon>Endopterygota</taxon>
        <taxon>Diptera</taxon>
        <taxon>Brachycera</taxon>
        <taxon>Muscomorpha</taxon>
        <taxon>Tephritoidea</taxon>
        <taxon>Tephritidae</taxon>
        <taxon>Zeugodacus</taxon>
        <taxon>Zeugodacus</taxon>
    </lineage>
</organism>
<reference evidence="5" key="2">
    <citation type="journal article" date="2015" name="Gigascience">
        <title>Reconstructing a comprehensive transcriptome assembly of a white-pupal translocated strain of the pest fruit fly Bactrocera cucurbitae.</title>
        <authorList>
            <person name="Sim S.B."/>
            <person name="Calla B."/>
            <person name="Hall B."/>
            <person name="DeRego T."/>
            <person name="Geib S.M."/>
        </authorList>
    </citation>
    <scope>NUCLEOTIDE SEQUENCE</scope>
</reference>
<dbReference type="GO" id="GO:0005737">
    <property type="term" value="C:cytoplasm"/>
    <property type="evidence" value="ECO:0007669"/>
    <property type="project" value="TreeGrafter"/>
</dbReference>
<keyword evidence="2" id="KW-0716">Sensory transduction</keyword>
<dbReference type="Pfam" id="PF02752">
    <property type="entry name" value="Arrestin_C"/>
    <property type="match status" value="1"/>
</dbReference>
<dbReference type="AlphaFoldDB" id="A0A0A1WGX8"/>
<sequence>MPTTCQFQFSRTTPIYYSGEQINGYIALNTTKQLAIEGIQIALVGTEHVEWLERCREALLVHNDSTEKDNKVLYSDMQERLYESYTLMKRTSLQAGELCVKNFCFDLPCDAPASCDMKYGQRVYNVRLTLQCRTVSDKIFKARLTVKNRKDLSTATELSEPHTLAVTNASATGAHALLRFTLSTGTGYVPGQNIAYTLCGQHTFAACNKLYVYLCQHTTFSVTTPQAKRKEHLKVLNTDIQKISSSYVMVGGQLSIPLAAHICLEGNAKNLIHIGYHIEAMLVYKKRILQKLIIPIVIGTVPPKSVQDGNMKRCAEDLEQYYCYDNLGTDEFICDTKTENSLVEIDMLCYLPEFTSVMLLNSLSPRSEKQNCALGSCTADICKQFQQQIIVE</sequence>
<dbReference type="InterPro" id="IPR011022">
    <property type="entry name" value="Arrestin_C-like"/>
</dbReference>
<dbReference type="InterPro" id="IPR014756">
    <property type="entry name" value="Ig_E-set"/>
</dbReference>
<dbReference type="InterPro" id="IPR050357">
    <property type="entry name" value="Arrestin_domain-protein"/>
</dbReference>
<dbReference type="PANTHER" id="PTHR11188">
    <property type="entry name" value="ARRESTIN DOMAIN CONTAINING PROTEIN"/>
    <property type="match status" value="1"/>
</dbReference>
<dbReference type="Gene3D" id="2.60.40.640">
    <property type="match status" value="2"/>
</dbReference>
<comment type="similarity">
    <text evidence="1">Belongs to the arrestin family.</text>
</comment>
<accession>A0A0A1WGX8</accession>
<dbReference type="SUPFAM" id="SSF81296">
    <property type="entry name" value="E set domains"/>
    <property type="match status" value="2"/>
</dbReference>
<protein>
    <submittedName>
        <fullName evidence="5">Arrestin domain-containing protein 5</fullName>
    </submittedName>
</protein>
<gene>
    <name evidence="5" type="primary">Arrdc5</name>
    <name evidence="5" type="ORF">g.6590</name>
</gene>
<evidence type="ECO:0000259" key="3">
    <source>
        <dbReference type="Pfam" id="PF00339"/>
    </source>
</evidence>
<dbReference type="EMBL" id="GBXI01016361">
    <property type="protein sequence ID" value="JAC97930.1"/>
    <property type="molecule type" value="Transcribed_RNA"/>
</dbReference>
<evidence type="ECO:0000313" key="5">
    <source>
        <dbReference type="EMBL" id="JAC97930.1"/>
    </source>
</evidence>